<feature type="compositionally biased region" description="Basic and acidic residues" evidence="1">
    <location>
        <begin position="47"/>
        <end position="64"/>
    </location>
</feature>
<protein>
    <submittedName>
        <fullName evidence="2">Uncharacterized protein</fullName>
    </submittedName>
</protein>
<feature type="compositionally biased region" description="Basic and acidic residues" evidence="1">
    <location>
        <begin position="71"/>
        <end position="84"/>
    </location>
</feature>
<name>A0A1M7PT07_9ACTN</name>
<feature type="region of interest" description="Disordered" evidence="1">
    <location>
        <begin position="47"/>
        <end position="93"/>
    </location>
</feature>
<evidence type="ECO:0000313" key="2">
    <source>
        <dbReference type="EMBL" id="SHN20606.1"/>
    </source>
</evidence>
<organism evidence="2 3">
    <name type="scientific">Cryptosporangium aurantiacum</name>
    <dbReference type="NCBI Taxonomy" id="134849"/>
    <lineage>
        <taxon>Bacteria</taxon>
        <taxon>Bacillati</taxon>
        <taxon>Actinomycetota</taxon>
        <taxon>Actinomycetes</taxon>
        <taxon>Cryptosporangiales</taxon>
        <taxon>Cryptosporangiaceae</taxon>
        <taxon>Cryptosporangium</taxon>
    </lineage>
</organism>
<dbReference type="STRING" id="134849.SAMN05443668_103655"/>
<gene>
    <name evidence="2" type="ORF">SAMN05443668_103655</name>
</gene>
<evidence type="ECO:0000256" key="1">
    <source>
        <dbReference type="SAM" id="MobiDB-lite"/>
    </source>
</evidence>
<evidence type="ECO:0000313" key="3">
    <source>
        <dbReference type="Proteomes" id="UP000184440"/>
    </source>
</evidence>
<dbReference type="AlphaFoldDB" id="A0A1M7PT07"/>
<sequence>MYDATRAVATGNPYQAPVLASTARDITEAVLETLADRGYLAPLADQPKARTRDCENDGTHGEHEWTEDDIDGAHVTERDRELDPPRPVTTDPGERVVIHYDGERLARALGDAVDQNARNRVLYRRSG</sequence>
<dbReference type="RefSeq" id="WP_073256915.1">
    <property type="nucleotide sequence ID" value="NZ_FRCS01000003.1"/>
</dbReference>
<dbReference type="Proteomes" id="UP000184440">
    <property type="component" value="Unassembled WGS sequence"/>
</dbReference>
<reference evidence="2 3" key="1">
    <citation type="submission" date="2016-11" db="EMBL/GenBank/DDBJ databases">
        <authorList>
            <person name="Jaros S."/>
            <person name="Januszkiewicz K."/>
            <person name="Wedrychowicz H."/>
        </authorList>
    </citation>
    <scope>NUCLEOTIDE SEQUENCE [LARGE SCALE GENOMIC DNA]</scope>
    <source>
        <strain evidence="2 3">DSM 46144</strain>
    </source>
</reference>
<keyword evidence="3" id="KW-1185">Reference proteome</keyword>
<accession>A0A1M7PT07</accession>
<proteinExistence type="predicted"/>
<dbReference type="EMBL" id="FRCS01000003">
    <property type="protein sequence ID" value="SHN20606.1"/>
    <property type="molecule type" value="Genomic_DNA"/>
</dbReference>